<evidence type="ECO:0000256" key="10">
    <source>
        <dbReference type="ARBA" id="ARBA00023017"/>
    </source>
</evidence>
<dbReference type="GO" id="GO:0051959">
    <property type="term" value="F:dynein light intermediate chain binding"/>
    <property type="evidence" value="ECO:0007669"/>
    <property type="project" value="InterPro"/>
</dbReference>
<dbReference type="InterPro" id="IPR042228">
    <property type="entry name" value="Dynein_linker_3"/>
</dbReference>
<dbReference type="InterPro" id="IPR024743">
    <property type="entry name" value="Dynein_HC_stalk"/>
</dbReference>
<evidence type="ECO:0000256" key="7">
    <source>
        <dbReference type="ARBA" id="ARBA00022741"/>
    </source>
</evidence>
<dbReference type="InterPro" id="IPR041589">
    <property type="entry name" value="DNAH3_AAA_lid_1"/>
</dbReference>
<dbReference type="Pfam" id="PF17857">
    <property type="entry name" value="AAA_lid_1"/>
    <property type="match status" value="1"/>
</dbReference>
<evidence type="ECO:0000256" key="9">
    <source>
        <dbReference type="ARBA" id="ARBA00022846"/>
    </source>
</evidence>
<keyword evidence="12" id="KW-0969">Cilium</keyword>
<dbReference type="FunFam" id="1.10.8.720:FF:000001">
    <property type="entry name" value="dynein heavy chain 7, axonemal"/>
    <property type="match status" value="1"/>
</dbReference>
<evidence type="ECO:0000256" key="6">
    <source>
        <dbReference type="ARBA" id="ARBA00022737"/>
    </source>
</evidence>
<protein>
    <submittedName>
        <fullName evidence="18">Dynein, axonemal, heavy chain 7</fullName>
    </submittedName>
</protein>
<dbReference type="Ensembl" id="ENSXCOT00000019845.1">
    <property type="protein sequence ID" value="ENSXCOP00000019600.1"/>
    <property type="gene ID" value="ENSXCOG00000014719.1"/>
</dbReference>
<dbReference type="PROSITE" id="PS50222">
    <property type="entry name" value="EF_HAND_2"/>
    <property type="match status" value="1"/>
</dbReference>
<dbReference type="Gene3D" id="3.40.50.300">
    <property type="entry name" value="P-loop containing nucleotide triphosphate hydrolases"/>
    <property type="match status" value="5"/>
</dbReference>
<dbReference type="FunFam" id="1.10.472.130:FF:000005">
    <property type="entry name" value="Dynein axonemal heavy chain 7"/>
    <property type="match status" value="1"/>
</dbReference>
<evidence type="ECO:0000256" key="2">
    <source>
        <dbReference type="ARBA" id="ARBA00004430"/>
    </source>
</evidence>
<dbReference type="GO" id="GO:0008569">
    <property type="term" value="F:minus-end-directed microtubule motor activity"/>
    <property type="evidence" value="ECO:0007669"/>
    <property type="project" value="InterPro"/>
</dbReference>
<keyword evidence="7" id="KW-0547">Nucleotide-binding</keyword>
<dbReference type="InterPro" id="IPR004273">
    <property type="entry name" value="Dynein_heavy_D6_P-loop"/>
</dbReference>
<dbReference type="GO" id="GO:0005524">
    <property type="term" value="F:ATP binding"/>
    <property type="evidence" value="ECO:0007669"/>
    <property type="project" value="UniProtKB-KW"/>
</dbReference>
<dbReference type="Proteomes" id="UP000261380">
    <property type="component" value="Unplaced"/>
</dbReference>
<keyword evidence="10" id="KW-0243">Dynein</keyword>
<dbReference type="InterPro" id="IPR043160">
    <property type="entry name" value="Dynein_C_barrel"/>
</dbReference>
<dbReference type="SUPFAM" id="SSF52540">
    <property type="entry name" value="P-loop containing nucleoside triphosphate hydrolases"/>
    <property type="match status" value="4"/>
</dbReference>
<evidence type="ECO:0000256" key="8">
    <source>
        <dbReference type="ARBA" id="ARBA00022840"/>
    </source>
</evidence>
<dbReference type="STRING" id="32473.ENSXCOP00000019600"/>
<evidence type="ECO:0000256" key="14">
    <source>
        <dbReference type="ARBA" id="ARBA00023212"/>
    </source>
</evidence>
<dbReference type="InterPro" id="IPR035699">
    <property type="entry name" value="AAA_6"/>
</dbReference>
<dbReference type="FunFam" id="3.40.50.300:FF:001328">
    <property type="entry name" value="Dynein heavy chain 6, axonemal"/>
    <property type="match status" value="1"/>
</dbReference>
<accession>A0A3B5M7Y0</accession>
<dbReference type="InterPro" id="IPR041228">
    <property type="entry name" value="Dynein_C"/>
</dbReference>
<dbReference type="FunFam" id="3.40.50.300:FF:000044">
    <property type="entry name" value="Dynein heavy chain 5, axonemal"/>
    <property type="match status" value="1"/>
</dbReference>
<evidence type="ECO:0000259" key="17">
    <source>
        <dbReference type="PROSITE" id="PS50222"/>
    </source>
</evidence>
<dbReference type="Gene3D" id="1.20.140.100">
    <property type="entry name" value="Dynein heavy chain, N-terminal domain 2"/>
    <property type="match status" value="1"/>
</dbReference>
<dbReference type="Pfam" id="PF12774">
    <property type="entry name" value="AAA_6"/>
    <property type="match status" value="1"/>
</dbReference>
<dbReference type="InterPro" id="IPR041466">
    <property type="entry name" value="Dynein_AAA5_ext"/>
</dbReference>
<keyword evidence="5" id="KW-0493">Microtubule</keyword>
<dbReference type="FunFam" id="1.10.8.710:FF:000004">
    <property type="entry name" value="Dynein axonemal heavy chain 6"/>
    <property type="match status" value="1"/>
</dbReference>
<proteinExistence type="inferred from homology"/>
<dbReference type="InterPro" id="IPR043157">
    <property type="entry name" value="Dynein_AAA1S"/>
</dbReference>
<dbReference type="GO" id="GO:0007018">
    <property type="term" value="P:microtubule-based movement"/>
    <property type="evidence" value="ECO:0007669"/>
    <property type="project" value="InterPro"/>
</dbReference>
<dbReference type="FunFam" id="1.20.1270.280:FF:000038">
    <property type="entry name" value="AT13908p"/>
    <property type="match status" value="1"/>
</dbReference>
<dbReference type="InterPro" id="IPR018247">
    <property type="entry name" value="EF_Hand_1_Ca_BS"/>
</dbReference>
<dbReference type="InterPro" id="IPR042219">
    <property type="entry name" value="AAA_lid_11_sf"/>
</dbReference>
<dbReference type="Gene3D" id="3.20.180.20">
    <property type="entry name" value="Dynein heavy chain, N-terminal domain 2"/>
    <property type="match status" value="1"/>
</dbReference>
<dbReference type="GO" id="GO:0045505">
    <property type="term" value="F:dynein intermediate chain binding"/>
    <property type="evidence" value="ECO:0007669"/>
    <property type="project" value="InterPro"/>
</dbReference>
<reference evidence="18" key="2">
    <citation type="submission" date="2025-09" db="UniProtKB">
        <authorList>
            <consortium name="Ensembl"/>
        </authorList>
    </citation>
    <scope>IDENTIFICATION</scope>
</reference>
<dbReference type="PROSITE" id="PS00018">
    <property type="entry name" value="EF_HAND_1"/>
    <property type="match status" value="1"/>
</dbReference>
<dbReference type="GO" id="GO:0005930">
    <property type="term" value="C:axoneme"/>
    <property type="evidence" value="ECO:0007669"/>
    <property type="project" value="UniProtKB-SubCell"/>
</dbReference>
<dbReference type="InterPro" id="IPR041658">
    <property type="entry name" value="AAA_lid_11"/>
</dbReference>
<dbReference type="Pfam" id="PF17852">
    <property type="entry name" value="Dynein_AAA_lid"/>
    <property type="match status" value="1"/>
</dbReference>
<dbReference type="FunFam" id="1.20.920.20:FF:000006">
    <property type="entry name" value="Dynein, axonemal, heavy chain 6"/>
    <property type="match status" value="1"/>
</dbReference>
<keyword evidence="6" id="KW-0677">Repeat</keyword>
<reference evidence="18" key="1">
    <citation type="submission" date="2025-08" db="UniProtKB">
        <authorList>
            <consortium name="Ensembl"/>
        </authorList>
    </citation>
    <scope>IDENTIFICATION</scope>
</reference>
<dbReference type="GO" id="GO:0030286">
    <property type="term" value="C:dynein complex"/>
    <property type="evidence" value="ECO:0007669"/>
    <property type="project" value="UniProtKB-KW"/>
</dbReference>
<name>A0A3B5M7Y0_9TELE</name>
<dbReference type="FunFam" id="1.20.58.1120:FF:000005">
    <property type="entry name" value="Dynein, axonemal, heavy chain 12"/>
    <property type="match status" value="1"/>
</dbReference>
<dbReference type="Pfam" id="PF12777">
    <property type="entry name" value="MT"/>
    <property type="match status" value="1"/>
</dbReference>
<feature type="coiled-coil region" evidence="16">
    <location>
        <begin position="748"/>
        <end position="775"/>
    </location>
</feature>
<evidence type="ECO:0000256" key="11">
    <source>
        <dbReference type="ARBA" id="ARBA00023054"/>
    </source>
</evidence>
<dbReference type="PANTHER" id="PTHR22878:SF66">
    <property type="entry name" value="DYNEIN AXONEMAL HEAVY CHAIN 7"/>
    <property type="match status" value="1"/>
</dbReference>
<dbReference type="Pfam" id="PF12775">
    <property type="entry name" value="AAA_7"/>
    <property type="match status" value="1"/>
</dbReference>
<comment type="similarity">
    <text evidence="3">Belongs to the dynein heavy chain family.</text>
</comment>
<comment type="subcellular location">
    <subcellularLocation>
        <location evidence="1">Cell projection</location>
        <location evidence="1">Cilium</location>
        <location evidence="1">Flagellum</location>
    </subcellularLocation>
    <subcellularLocation>
        <location evidence="2">Cytoplasm</location>
        <location evidence="2">Cytoskeleton</location>
        <location evidence="2">Cilium axoneme</location>
    </subcellularLocation>
</comment>
<dbReference type="Pfam" id="PF03028">
    <property type="entry name" value="Dynein_heavy"/>
    <property type="match status" value="1"/>
</dbReference>
<dbReference type="FunFam" id="3.40.50.300:FF:000362">
    <property type="entry name" value="Dynein, axonemal, heavy chain 6"/>
    <property type="match status" value="1"/>
</dbReference>
<dbReference type="InterPro" id="IPR027417">
    <property type="entry name" value="P-loop_NTPase"/>
</dbReference>
<dbReference type="GO" id="GO:0005509">
    <property type="term" value="F:calcium ion binding"/>
    <property type="evidence" value="ECO:0007669"/>
    <property type="project" value="InterPro"/>
</dbReference>
<evidence type="ECO:0000256" key="13">
    <source>
        <dbReference type="ARBA" id="ARBA00023175"/>
    </source>
</evidence>
<dbReference type="InterPro" id="IPR035706">
    <property type="entry name" value="AAA_9"/>
</dbReference>
<dbReference type="FunFam" id="3.20.180.20:FF:000003">
    <property type="entry name" value="Dynein heavy chain 12, axonemal"/>
    <property type="match status" value="1"/>
</dbReference>
<dbReference type="Pfam" id="PF18199">
    <property type="entry name" value="Dynein_C"/>
    <property type="match status" value="1"/>
</dbReference>
<evidence type="ECO:0000256" key="1">
    <source>
        <dbReference type="ARBA" id="ARBA00004230"/>
    </source>
</evidence>
<feature type="domain" description="EF-hand" evidence="17">
    <location>
        <begin position="1949"/>
        <end position="1984"/>
    </location>
</feature>
<evidence type="ECO:0000256" key="5">
    <source>
        <dbReference type="ARBA" id="ARBA00022701"/>
    </source>
</evidence>
<evidence type="ECO:0000256" key="3">
    <source>
        <dbReference type="ARBA" id="ARBA00008887"/>
    </source>
</evidence>
<dbReference type="Gene3D" id="1.20.58.1120">
    <property type="match status" value="1"/>
</dbReference>
<evidence type="ECO:0000256" key="15">
    <source>
        <dbReference type="ARBA" id="ARBA00023273"/>
    </source>
</evidence>
<dbReference type="Gene3D" id="1.10.8.710">
    <property type="match status" value="1"/>
</dbReference>
<dbReference type="FunFam" id="1.20.140.100:FF:000004">
    <property type="entry name" value="Dynein axonemal heavy chain 6"/>
    <property type="match status" value="1"/>
</dbReference>
<dbReference type="FunFam" id="3.10.490.20:FF:000001">
    <property type="entry name" value="dynein heavy chain 7, axonemal"/>
    <property type="match status" value="1"/>
</dbReference>
<dbReference type="SMART" id="SM00382">
    <property type="entry name" value="AAA"/>
    <property type="match status" value="2"/>
</dbReference>
<dbReference type="Pfam" id="PF12781">
    <property type="entry name" value="AAA_9"/>
    <property type="match status" value="1"/>
</dbReference>
<sequence>RGIGLVNLARLQDSWMDNIHALIPPKLRRLSTSLEELDVETKEEYLQSIRTAIMKTLQDQSGKEAGAEEELPSHRLMKVVPKPWNRSFIHARRKISLNLHCVTRPLLQVVLLWYDLYRDIRLIDVAAICFNKKFLELSEFQQVVAKHIEFCKDFLLELESFLNSAAALMTLHLQKLMLNSLSDYTKLISTNMHSDRARGTSGFILHLILDGTEIKFEPDFETYEEALINVFELMLKSTSDIPRVESTLLPEWTLRPIILPEIIEVQQEEVRRAFWAETESPKEHVHLFDKYAMLVSKEAEEKVQKFLSQPKPFQEIKDEAIYYQELADEIQYVAQLGMFEVQAHKLLSSLAERALELKEKLAVQMLHDHQQINEVYVQKVIETEMPELEQRLADSNKQLCDLMDFVTLSPDDLELNARTVHWFQRMPAVFEEHQQIIDEKTELYQNALKLQRERFLDELVGYNMQLKEFLGLGEIADLGKYLKKAQTLNTRLDMASDKINDINMEEEAFGWPVSQFPQRKQIQDGLTPFLRLYETSFEFLQDNEKWLHGPLSGVPPDVLCNPGLRARHWDAMSELAGFSLHPADEQACVAQYLSLKLEEHLPSFDSISEAASKEYSLEKALEKMAGEWLDVEFTLLAYRETGTFILSSVEEVQLLLDDHIVKTQTMKGSPFIKPFEAQIAWEGKLLLLQEILDEWLKVQFVWLYLEPIFSSPDIMVQMPEEGRRFTAVDRTWRETMMQVSQNKHVLAVVEFEKMLEKLKQSNEFLESILKGLNNYLEKKRLFFPRFFFLSNEELLEILSETKDPTVQPHLKKCFEGIASVVFTEVLDITHMKSSEGETVKLLDTISTSKTRGQVEKWLLELENGMTIGDAITAYQNEKRTDWVRAWPGQTVLCVSQVYWTKDIHEALASGPEALEAYLQQNNRQIDDIVALVRGKLSKQIRVTLGALVVLDVHARDVLATLVQKGVRDENDFEWLSQLRYYWVENNLYTKMINAGLPYGYEYLGNTPRLVITPLTDRCYTLFGALHLHLGGAPEGPAGTGKTETTKDLAKAVAKQCVVFNCSDGLDYIALGKFFKGLLSCGAWACFDEFNRIDLEVLSVVAQQILTIQRIAAHTDILMFEGTELKLDPSCAVFITMNPGYAGRSELPDNLKLQALFRTVAMMVPDYAMIAEIVLYSCGFVTARPLSVKIVATYRLCSEQLSSQSHYDYGMRAVKSVLTAAGNLKQLAFPDDNEDTLLLRSIIDVNLPKFLAQDLQLFEGITSDLFPGVMLPDRDYNILLNAITENCQTMNLQVTNFFAEKILQIYEMMIVRHGFMVVGEPFGGKTSAYRVLAAALHDIFNQGLMEENQVQITVINPKSITMGQLYGQFDPVSHEWSDGILAVSFRVFASSKSPDRKWLIFDGPVDAVWIENMNTVLDDNKKLCLMSGEIIQMSPQMSLIFEPMDLEVASPATVSRCGMIYLEPHMLGWRPHLLSWLNTLPALLNDEHKALITGLFDRILPACLQLIRKSTKQELSPTSDTNLVKSLMNLMDCMMDEFHDPGKMKTISQDDVRSWLEGIFVFCLVWSVGATCDDLGREKFDSVVREILSGPLSKETMSLHGILGEVEKPPKLLTVPLPSDGTVYQYRFIKEQGPGRWELWTDELKTAPAISRDMEFNEIIVPTENTVRYIALMQLLVTHQKPTIFIGPTGTGKSAYITDFLLTRLQKDAYSPLFISFSAQTTAAQTQNLIISKLDKRRKGIFGPPMGKKMVVFVDDVNMPAREVYGAQPPVELLRQWLDHWNWYDMKDCSMIRLMDIQIMCAMGPPGGRNPVTPRFLRHFNVATINEFDEKTMFTIFSRITDWHFTIFPFPSYIASLTSDIVNSTLSVYREATKNLLPTPAKSHYLFNLRDVSRVIQGICLSRPESAEEPSVIKRLWVHEQVLRVYCDRLVQDLDRSWLVGHLQVVFAEQMQENFHQLFQHLDQDQDGVVTEDDLRSLMFCDFHDPKGEDQNYREVPDLEQLRLVVEAHLDEYNNVSKAPMNLVLFRFAIEHVCRISRIIKQPSGHALLVGVGGSGRQSLTRLAAYMADSELFQVEISKTYGSNEWHEDLKMVMRKSTQGEAHGVFLFTDTQIKKESFLEDIGNLLNTGEWPEDALQAVADRFLEDVEMTDQYRQGCIHMCKRFHTSTMELSARFLDELQRHNYVTPTSYLELISTFKNLLRTKREVMQLKYRYKVGLEKLQSAADQVAIMQVELEALQPQLMVASKQVDEMMVVIERESKEVAATEKVVKEDEAVSNEQAMAAKAIKDECDADLAEATPILQSALDALNTLTPQDISLVKSMKNPPAGVKLVMEAICILKAVKPDRIPDPGGSLKKVEDYWGPAKKLLGDMRFLQSLHEYNKDNIPLNLITVIRQKYITNPDFVPEKIRTASTAAEGMCKWVCAMDVAKVVAPKKAKLAEAEGELKIAMDALHIKQAALKEVQDKLAKLEETLEANKNKKADLEFQLQVDLCSKKLERAEQLIGGLGGEKTRWSEMAFNLGLLYNNLTGDMLISSGIVAYLGAFTSKYRQDQTEKWLEMCRAMEIPCSSNMSLTSSLGEPVKIQAWNIAGLPSDSFSIENGIMINARRWPLMIDPQGQANKWVKNMEKANSLHVIKLSDSDFVRTLENCIQFGNPNPHQTPFPGMWQDHLSQFQKMMVIRCLRPDKLPQIVPMVQEFVSESVGQPFIEPPPFNLSTAFSDSHCCAPLIFILSPGSDPMAALLKFGDEMGFSGGKLTSLSLGQGQGPIAMKMIQTGVNDGTWVVLQNCHLATSWMPILERVCEDTTHPDFRLWLTSYPSPTFPVTVLQNGVKMTNEAPKGLRSNIGRSYLMDPISDPEFFNSSNKPVVFKKLLFGLCFFHALTQERRKFGPLGWNIPYEFNETDLRISVQQLNMFLEQYQEVPFDALRYMTGECNYGGRVTDDWDRRTLRTILSIFYTTQLIDNPDYMFDSSGLYYVPPDGDYNSYLEFTKSLPLNPSPEIFGMNANADITKDQAETQLLFDSILLTQGLVVMSAELEEVVNSILKGKIPGMWMNKSYPSLKPLGGYVNDFLQRLKFLQDWYDHGTPPVFWISGFYFTQAFLTGSQQNYARKHTIPIDLLGFDFQVLDDSQYTNPPEDVYVHGLFLDGARWNRDTNLLAESFPKVLHDSMPVMWLKPMKRVEIPERMCYLSPVYKTSERRGTLSTTGHSTNYVIAMTLNTDVPAEHWIRRGVALLCQLNA</sequence>
<keyword evidence="13" id="KW-0505">Motor protein</keyword>
<dbReference type="InterPro" id="IPR002048">
    <property type="entry name" value="EF_hand_dom"/>
</dbReference>
<keyword evidence="15" id="KW-0966">Cell projection</keyword>
<keyword evidence="9" id="KW-0282">Flagellum</keyword>
<dbReference type="Pfam" id="PF18198">
    <property type="entry name" value="AAA_lid_11"/>
    <property type="match status" value="1"/>
</dbReference>
<dbReference type="GO" id="GO:0005874">
    <property type="term" value="C:microtubule"/>
    <property type="evidence" value="ECO:0007669"/>
    <property type="project" value="UniProtKB-KW"/>
</dbReference>
<dbReference type="InterPro" id="IPR013602">
    <property type="entry name" value="Dynein_heavy_linker"/>
</dbReference>
<dbReference type="InterPro" id="IPR024317">
    <property type="entry name" value="Dynein_heavy_chain_D4_dom"/>
</dbReference>
<dbReference type="FunFam" id="1.20.920.30:FF:000002">
    <property type="entry name" value="Dynein axonemal heavy chain 3"/>
    <property type="match status" value="1"/>
</dbReference>
<dbReference type="Gene3D" id="1.10.287.2620">
    <property type="match status" value="1"/>
</dbReference>
<dbReference type="InterPro" id="IPR042222">
    <property type="entry name" value="Dynein_2_N"/>
</dbReference>
<keyword evidence="8" id="KW-0067">ATP-binding</keyword>
<dbReference type="Gene3D" id="1.20.920.30">
    <property type="match status" value="1"/>
</dbReference>
<evidence type="ECO:0000313" key="19">
    <source>
        <dbReference type="Proteomes" id="UP000261380"/>
    </source>
</evidence>
<dbReference type="GeneTree" id="ENSGT00940000155282"/>
<evidence type="ECO:0000256" key="16">
    <source>
        <dbReference type="SAM" id="Coils"/>
    </source>
</evidence>
<evidence type="ECO:0000256" key="4">
    <source>
        <dbReference type="ARBA" id="ARBA00022490"/>
    </source>
</evidence>
<keyword evidence="19" id="KW-1185">Reference proteome</keyword>
<keyword evidence="4" id="KW-0963">Cytoplasm</keyword>
<evidence type="ECO:0000256" key="12">
    <source>
        <dbReference type="ARBA" id="ARBA00023069"/>
    </source>
</evidence>
<keyword evidence="11 16" id="KW-0175">Coiled coil</keyword>
<dbReference type="Gene3D" id="1.10.8.720">
    <property type="entry name" value="Region D6 of dynein motor"/>
    <property type="match status" value="1"/>
</dbReference>
<dbReference type="GO" id="GO:0031514">
    <property type="term" value="C:motile cilium"/>
    <property type="evidence" value="ECO:0007669"/>
    <property type="project" value="UniProtKB-SubCell"/>
</dbReference>
<dbReference type="Pfam" id="PF08393">
    <property type="entry name" value="DHC_N2"/>
    <property type="match status" value="1"/>
</dbReference>
<dbReference type="Gene3D" id="1.10.472.130">
    <property type="match status" value="1"/>
</dbReference>
<organism evidence="18 19">
    <name type="scientific">Xiphophorus couchianus</name>
    <name type="common">Monterrey platyfish</name>
    <dbReference type="NCBI Taxonomy" id="32473"/>
    <lineage>
        <taxon>Eukaryota</taxon>
        <taxon>Metazoa</taxon>
        <taxon>Chordata</taxon>
        <taxon>Craniata</taxon>
        <taxon>Vertebrata</taxon>
        <taxon>Euteleostomi</taxon>
        <taxon>Actinopterygii</taxon>
        <taxon>Neopterygii</taxon>
        <taxon>Teleostei</taxon>
        <taxon>Neoteleostei</taxon>
        <taxon>Acanthomorphata</taxon>
        <taxon>Ovalentaria</taxon>
        <taxon>Atherinomorphae</taxon>
        <taxon>Cyprinodontiformes</taxon>
        <taxon>Poeciliidae</taxon>
        <taxon>Poeciliinae</taxon>
        <taxon>Xiphophorus</taxon>
    </lineage>
</organism>
<keyword evidence="14" id="KW-0206">Cytoskeleton</keyword>
<dbReference type="Gene3D" id="1.20.1270.280">
    <property type="match status" value="1"/>
</dbReference>
<feature type="coiled-coil region" evidence="16">
    <location>
        <begin position="2452"/>
        <end position="2486"/>
    </location>
</feature>
<dbReference type="Gene3D" id="1.20.920.20">
    <property type="match status" value="1"/>
</dbReference>
<dbReference type="InterPro" id="IPR003593">
    <property type="entry name" value="AAA+_ATPase"/>
</dbReference>
<evidence type="ECO:0000313" key="18">
    <source>
        <dbReference type="Ensembl" id="ENSXCOP00000019600.1"/>
    </source>
</evidence>
<dbReference type="Pfam" id="PF12780">
    <property type="entry name" value="AAA_8"/>
    <property type="match status" value="1"/>
</dbReference>
<dbReference type="InterPro" id="IPR026983">
    <property type="entry name" value="DHC"/>
</dbReference>
<dbReference type="PANTHER" id="PTHR22878">
    <property type="entry name" value="DYNEIN HEAVY CHAIN 6, AXONEMAL-LIKE-RELATED"/>
    <property type="match status" value="1"/>
</dbReference>
<dbReference type="Gene3D" id="3.10.490.20">
    <property type="match status" value="1"/>
</dbReference>
<dbReference type="FunFam" id="1.10.287.2620:FF:000002">
    <property type="entry name" value="Dynein heavy chain 2, axonemal"/>
    <property type="match status" value="1"/>
</dbReference>